<dbReference type="EMBL" id="MHQY01000003">
    <property type="protein sequence ID" value="OHA14761.1"/>
    <property type="molecule type" value="Genomic_DNA"/>
</dbReference>
<keyword evidence="2" id="KW-0963">Cytoplasm</keyword>
<dbReference type="InterPro" id="IPR023799">
    <property type="entry name" value="RbfA_dom_sf"/>
</dbReference>
<comment type="similarity">
    <text evidence="2">Belongs to the RbfA family.</text>
</comment>
<dbReference type="GO" id="GO:0030490">
    <property type="term" value="P:maturation of SSU-rRNA"/>
    <property type="evidence" value="ECO:0007669"/>
    <property type="project" value="UniProtKB-UniRule"/>
</dbReference>
<sequence length="135" mass="15932">MTRIRIRVIRVNSNSIRVAPILKRLEKLNELLKEELSKIIAREIDVPSGALITITRIETTENKIASRVFFSVFESKTGDEEFLLKELTKQTRFIQRMLNRRLRIRPVPKIRFMIDKEEKKREGVEKLLSDMKHGT</sequence>
<dbReference type="Pfam" id="PF02033">
    <property type="entry name" value="RBFA"/>
    <property type="match status" value="1"/>
</dbReference>
<evidence type="ECO:0000256" key="2">
    <source>
        <dbReference type="HAMAP-Rule" id="MF_00003"/>
    </source>
</evidence>
<dbReference type="GO" id="GO:0005829">
    <property type="term" value="C:cytosol"/>
    <property type="evidence" value="ECO:0007669"/>
    <property type="project" value="TreeGrafter"/>
</dbReference>
<dbReference type="AlphaFoldDB" id="A0A1G2LVD7"/>
<dbReference type="GO" id="GO:0043024">
    <property type="term" value="F:ribosomal small subunit binding"/>
    <property type="evidence" value="ECO:0007669"/>
    <property type="project" value="TreeGrafter"/>
</dbReference>
<dbReference type="InterPro" id="IPR000238">
    <property type="entry name" value="RbfA"/>
</dbReference>
<organism evidence="3 4">
    <name type="scientific">Candidatus Sungbacteria bacterium RIFCSPLOWO2_12_FULL_41_11</name>
    <dbReference type="NCBI Taxonomy" id="1802286"/>
    <lineage>
        <taxon>Bacteria</taxon>
        <taxon>Candidatus Sungiibacteriota</taxon>
    </lineage>
</organism>
<dbReference type="HAMAP" id="MF_00003">
    <property type="entry name" value="RbfA"/>
    <property type="match status" value="1"/>
</dbReference>
<dbReference type="PANTHER" id="PTHR33515">
    <property type="entry name" value="RIBOSOME-BINDING FACTOR A, CHLOROPLASTIC-RELATED"/>
    <property type="match status" value="1"/>
</dbReference>
<dbReference type="SUPFAM" id="SSF89919">
    <property type="entry name" value="Ribosome-binding factor A, RbfA"/>
    <property type="match status" value="1"/>
</dbReference>
<protein>
    <recommendedName>
        <fullName evidence="2">Ribosome-binding factor A</fullName>
    </recommendedName>
</protein>
<comment type="subunit">
    <text evidence="2">Monomer. Binds 30S ribosomal subunits, but not 50S ribosomal subunits or 70S ribosomes.</text>
</comment>
<dbReference type="InterPro" id="IPR015946">
    <property type="entry name" value="KH_dom-like_a/b"/>
</dbReference>
<evidence type="ECO:0000313" key="4">
    <source>
        <dbReference type="Proteomes" id="UP000177171"/>
    </source>
</evidence>
<evidence type="ECO:0000313" key="3">
    <source>
        <dbReference type="EMBL" id="OHA14761.1"/>
    </source>
</evidence>
<comment type="caution">
    <text evidence="3">The sequence shown here is derived from an EMBL/GenBank/DDBJ whole genome shotgun (WGS) entry which is preliminary data.</text>
</comment>
<dbReference type="PANTHER" id="PTHR33515:SF1">
    <property type="entry name" value="RIBOSOME-BINDING FACTOR A, CHLOROPLASTIC-RELATED"/>
    <property type="match status" value="1"/>
</dbReference>
<dbReference type="InterPro" id="IPR020053">
    <property type="entry name" value="Ribosome-bd_factorA_CS"/>
</dbReference>
<gene>
    <name evidence="2" type="primary">rbfA</name>
    <name evidence="3" type="ORF">A3G49_03455</name>
</gene>
<reference evidence="3 4" key="1">
    <citation type="journal article" date="2016" name="Nat. Commun.">
        <title>Thousands of microbial genomes shed light on interconnected biogeochemical processes in an aquifer system.</title>
        <authorList>
            <person name="Anantharaman K."/>
            <person name="Brown C.T."/>
            <person name="Hug L.A."/>
            <person name="Sharon I."/>
            <person name="Castelle C.J."/>
            <person name="Probst A.J."/>
            <person name="Thomas B.C."/>
            <person name="Singh A."/>
            <person name="Wilkins M.J."/>
            <person name="Karaoz U."/>
            <person name="Brodie E.L."/>
            <person name="Williams K.H."/>
            <person name="Hubbard S.S."/>
            <person name="Banfield J.F."/>
        </authorList>
    </citation>
    <scope>NUCLEOTIDE SEQUENCE [LARGE SCALE GENOMIC DNA]</scope>
</reference>
<dbReference type="PROSITE" id="PS01319">
    <property type="entry name" value="RBFA"/>
    <property type="match status" value="1"/>
</dbReference>
<comment type="subcellular location">
    <subcellularLocation>
        <location evidence="2">Cytoplasm</location>
    </subcellularLocation>
</comment>
<comment type="function">
    <text evidence="2">One of several proteins that assist in the late maturation steps of the functional core of the 30S ribosomal subunit. Associates with free 30S ribosomal subunits (but not with 30S subunits that are part of 70S ribosomes or polysomes). Required for efficient processing of 16S rRNA. May interact with the 5'-terminal helix region of 16S rRNA.</text>
</comment>
<dbReference type="Gene3D" id="3.30.300.20">
    <property type="match status" value="1"/>
</dbReference>
<evidence type="ECO:0000256" key="1">
    <source>
        <dbReference type="ARBA" id="ARBA00022517"/>
    </source>
</evidence>
<dbReference type="NCBIfam" id="TIGR00082">
    <property type="entry name" value="rbfA"/>
    <property type="match status" value="1"/>
</dbReference>
<name>A0A1G2LVD7_9BACT</name>
<proteinExistence type="inferred from homology"/>
<accession>A0A1G2LVD7</accession>
<dbReference type="Proteomes" id="UP000177171">
    <property type="component" value="Unassembled WGS sequence"/>
</dbReference>
<keyword evidence="1 2" id="KW-0690">Ribosome biogenesis</keyword>